<dbReference type="Pfam" id="PF13560">
    <property type="entry name" value="HTH_31"/>
    <property type="match status" value="1"/>
</dbReference>
<dbReference type="InterPro" id="IPR010982">
    <property type="entry name" value="Lambda_DNA-bd_dom_sf"/>
</dbReference>
<dbReference type="PANTHER" id="PTHR35010:SF2">
    <property type="entry name" value="BLL4672 PROTEIN"/>
    <property type="match status" value="1"/>
</dbReference>
<dbReference type="InterPro" id="IPR001387">
    <property type="entry name" value="Cro/C1-type_HTH"/>
</dbReference>
<organism evidence="2 3">
    <name type="scientific">Streptomyces coffeae</name>
    <dbReference type="NCBI Taxonomy" id="621382"/>
    <lineage>
        <taxon>Bacteria</taxon>
        <taxon>Bacillati</taxon>
        <taxon>Actinomycetota</taxon>
        <taxon>Actinomycetes</taxon>
        <taxon>Kitasatosporales</taxon>
        <taxon>Streptomycetaceae</taxon>
        <taxon>Streptomyces</taxon>
    </lineage>
</organism>
<accession>A0ABS1NI36</accession>
<dbReference type="Gene3D" id="1.10.260.40">
    <property type="entry name" value="lambda repressor-like DNA-binding domains"/>
    <property type="match status" value="1"/>
</dbReference>
<comment type="caution">
    <text evidence="2">The sequence shown here is derived from an EMBL/GenBank/DDBJ whole genome shotgun (WGS) entry which is preliminary data.</text>
</comment>
<dbReference type="EMBL" id="JAERRF010000015">
    <property type="protein sequence ID" value="MBL1099792.1"/>
    <property type="molecule type" value="Genomic_DNA"/>
</dbReference>
<protein>
    <submittedName>
        <fullName evidence="2">Helix-turn-helix domain-containing protein</fullName>
    </submittedName>
</protein>
<dbReference type="Proteomes" id="UP000634229">
    <property type="component" value="Unassembled WGS sequence"/>
</dbReference>
<proteinExistence type="predicted"/>
<evidence type="ECO:0000313" key="3">
    <source>
        <dbReference type="Proteomes" id="UP000634229"/>
    </source>
</evidence>
<dbReference type="Pfam" id="PF17765">
    <property type="entry name" value="MLTR_LBD"/>
    <property type="match status" value="1"/>
</dbReference>
<keyword evidence="3" id="KW-1185">Reference proteome</keyword>
<sequence length="287" mass="30949">MSDNELGLFLRTRREAVTPADVGLPTGPRRRTPGLRRAELATLAGVSIEYVTRLEQGRDRHPSAPVLSALADALRLTPSERIHLHRLTKGGEGGFSCTGGTPPGRTVRPTVRALLDRLEPAPAVLLNRLSEALAWTDGYDRLARPIGLLDPCDGGPPNLTHFVFADSRARTAFPDWDRVADDHVAALKNGPFRADRHIATLADQLTITAGAAFTERVRTLPGLPRPNGVLRLVHPEEGELRLAFETLELPADDEQLLMVHLPADAAASAALDRLAGRRSGALRAVSG</sequence>
<evidence type="ECO:0000313" key="2">
    <source>
        <dbReference type="EMBL" id="MBL1099792.1"/>
    </source>
</evidence>
<feature type="domain" description="HTH cro/C1-type" evidence="1">
    <location>
        <begin position="34"/>
        <end position="81"/>
    </location>
</feature>
<name>A0ABS1NI36_9ACTN</name>
<dbReference type="InterPro" id="IPR041413">
    <property type="entry name" value="MLTR_LBD"/>
</dbReference>
<dbReference type="PANTHER" id="PTHR35010">
    <property type="entry name" value="BLL4672 PROTEIN-RELATED"/>
    <property type="match status" value="1"/>
</dbReference>
<dbReference type="RefSeq" id="WP_201877329.1">
    <property type="nucleotide sequence ID" value="NZ_JAERRF010000015.1"/>
</dbReference>
<dbReference type="SUPFAM" id="SSF47413">
    <property type="entry name" value="lambda repressor-like DNA-binding domains"/>
    <property type="match status" value="1"/>
</dbReference>
<dbReference type="PROSITE" id="PS50943">
    <property type="entry name" value="HTH_CROC1"/>
    <property type="match status" value="1"/>
</dbReference>
<dbReference type="CDD" id="cd00093">
    <property type="entry name" value="HTH_XRE"/>
    <property type="match status" value="1"/>
</dbReference>
<dbReference type="SMART" id="SM00530">
    <property type="entry name" value="HTH_XRE"/>
    <property type="match status" value="1"/>
</dbReference>
<gene>
    <name evidence="2" type="ORF">JK363_24605</name>
</gene>
<reference evidence="2 3" key="1">
    <citation type="submission" date="2021-01" db="EMBL/GenBank/DDBJ databases">
        <title>WGS of actinomycetes isolated from Thailand.</title>
        <authorList>
            <person name="Thawai C."/>
        </authorList>
    </citation>
    <scope>NUCLEOTIDE SEQUENCE [LARGE SCALE GENOMIC DNA]</scope>
    <source>
        <strain evidence="2 3">CA1R205</strain>
    </source>
</reference>
<dbReference type="Gene3D" id="3.30.450.180">
    <property type="match status" value="1"/>
</dbReference>
<evidence type="ECO:0000259" key="1">
    <source>
        <dbReference type="PROSITE" id="PS50943"/>
    </source>
</evidence>